<dbReference type="Proteomes" id="UP001415857">
    <property type="component" value="Unassembled WGS sequence"/>
</dbReference>
<evidence type="ECO:0000313" key="2">
    <source>
        <dbReference type="EMBL" id="KAK9282335.1"/>
    </source>
</evidence>
<name>A0AAP0RUQ8_LIQFO</name>
<organism evidence="2 3">
    <name type="scientific">Liquidambar formosana</name>
    <name type="common">Formosan gum</name>
    <dbReference type="NCBI Taxonomy" id="63359"/>
    <lineage>
        <taxon>Eukaryota</taxon>
        <taxon>Viridiplantae</taxon>
        <taxon>Streptophyta</taxon>
        <taxon>Embryophyta</taxon>
        <taxon>Tracheophyta</taxon>
        <taxon>Spermatophyta</taxon>
        <taxon>Magnoliopsida</taxon>
        <taxon>eudicotyledons</taxon>
        <taxon>Gunneridae</taxon>
        <taxon>Pentapetalae</taxon>
        <taxon>Saxifragales</taxon>
        <taxon>Altingiaceae</taxon>
        <taxon>Liquidambar</taxon>
    </lineage>
</organism>
<comment type="caution">
    <text evidence="2">The sequence shown here is derived from an EMBL/GenBank/DDBJ whole genome shotgun (WGS) entry which is preliminary data.</text>
</comment>
<dbReference type="AlphaFoldDB" id="A0AAP0RUQ8"/>
<feature type="region of interest" description="Disordered" evidence="1">
    <location>
        <begin position="1"/>
        <end position="117"/>
    </location>
</feature>
<feature type="compositionally biased region" description="Acidic residues" evidence="1">
    <location>
        <begin position="18"/>
        <end position="35"/>
    </location>
</feature>
<feature type="compositionally biased region" description="Acidic residues" evidence="1">
    <location>
        <begin position="75"/>
        <end position="99"/>
    </location>
</feature>
<gene>
    <name evidence="2" type="ORF">L1049_005249</name>
</gene>
<reference evidence="2 3" key="1">
    <citation type="journal article" date="2024" name="Plant J.">
        <title>Genome sequences and population genomics reveal climatic adaptation and genomic divergence between two closely related sweetgum species.</title>
        <authorList>
            <person name="Xu W.Q."/>
            <person name="Ren C.Q."/>
            <person name="Zhang X.Y."/>
            <person name="Comes H.P."/>
            <person name="Liu X.H."/>
            <person name="Li Y.G."/>
            <person name="Kettle C.J."/>
            <person name="Jalonen R."/>
            <person name="Gaisberger H."/>
            <person name="Ma Y.Z."/>
            <person name="Qiu Y.X."/>
        </authorList>
    </citation>
    <scope>NUCLEOTIDE SEQUENCE [LARGE SCALE GENOMIC DNA]</scope>
    <source>
        <strain evidence="2">Hangzhou</strain>
    </source>
</reference>
<keyword evidence="3" id="KW-1185">Reference proteome</keyword>
<dbReference type="EMBL" id="JBBPBK010000007">
    <property type="protein sequence ID" value="KAK9282335.1"/>
    <property type="molecule type" value="Genomic_DNA"/>
</dbReference>
<proteinExistence type="predicted"/>
<accession>A0AAP0RUQ8</accession>
<sequence length="117" mass="12822">MASAQVSPVEHETAEPIMEVEDSKEEVVFDEEDEKAELKEENVEEEEYKLAASSPIIEKAVPPTTEGHVAKAGESTEDDEEVKVEVEDEADAEAEAEAEEGNKVEACKQASCCSRKH</sequence>
<evidence type="ECO:0000313" key="3">
    <source>
        <dbReference type="Proteomes" id="UP001415857"/>
    </source>
</evidence>
<evidence type="ECO:0000256" key="1">
    <source>
        <dbReference type="SAM" id="MobiDB-lite"/>
    </source>
</evidence>
<protein>
    <submittedName>
        <fullName evidence="2">Uncharacterized protein</fullName>
    </submittedName>
</protein>